<dbReference type="RefSeq" id="WP_134781059.1">
    <property type="nucleotide sequence ID" value="NZ_SPDS01000003.1"/>
</dbReference>
<name>A0A4Y8TRB3_9MICC</name>
<dbReference type="AlphaFoldDB" id="A0A4Y8TRB3"/>
<reference evidence="1 2" key="1">
    <citation type="submission" date="2019-03" db="EMBL/GenBank/DDBJ databases">
        <title>Glutamicibacter sp. LJH19 genome.</title>
        <authorList>
            <person name="Sinai Borker S."/>
            <person name="Kumar R."/>
        </authorList>
    </citation>
    <scope>NUCLEOTIDE SEQUENCE [LARGE SCALE GENOMIC DNA]</scope>
    <source>
        <strain evidence="1 2">LJH19</strain>
    </source>
</reference>
<dbReference type="Proteomes" id="UP000297638">
    <property type="component" value="Unassembled WGS sequence"/>
</dbReference>
<organism evidence="1 2">
    <name type="scientific">Glutamicibacter arilaitensis</name>
    <dbReference type="NCBI Taxonomy" id="256701"/>
    <lineage>
        <taxon>Bacteria</taxon>
        <taxon>Bacillati</taxon>
        <taxon>Actinomycetota</taxon>
        <taxon>Actinomycetes</taxon>
        <taxon>Micrococcales</taxon>
        <taxon>Micrococcaceae</taxon>
        <taxon>Glutamicibacter</taxon>
    </lineage>
</organism>
<sequence>MDPELERPSNCVLRIFCDYGAEWPLWEIGLQFPEDYGLSEELSSKLSAWNEDFQQHQHWEHGWPEGFDENKWNETGRQLALEVQREVGDGILVIYGV</sequence>
<evidence type="ECO:0000313" key="2">
    <source>
        <dbReference type="Proteomes" id="UP000297638"/>
    </source>
</evidence>
<comment type="caution">
    <text evidence="1">The sequence shown here is derived from an EMBL/GenBank/DDBJ whole genome shotgun (WGS) entry which is preliminary data.</text>
</comment>
<evidence type="ECO:0000313" key="1">
    <source>
        <dbReference type="EMBL" id="TFH54431.1"/>
    </source>
</evidence>
<gene>
    <name evidence="1" type="ORF">EXY26_15300</name>
</gene>
<accession>A0A4Y8TRB3</accession>
<dbReference type="EMBL" id="SPDS01000003">
    <property type="protein sequence ID" value="TFH54431.1"/>
    <property type="molecule type" value="Genomic_DNA"/>
</dbReference>
<protein>
    <submittedName>
        <fullName evidence="1">Uncharacterized protein</fullName>
    </submittedName>
</protein>
<proteinExistence type="predicted"/>